<comment type="subcellular location">
    <subcellularLocation>
        <location evidence="1">Secreted</location>
    </subcellularLocation>
</comment>
<evidence type="ECO:0000256" key="2">
    <source>
        <dbReference type="ARBA" id="ARBA00008098"/>
    </source>
</evidence>
<dbReference type="EMBL" id="JABDTM020023083">
    <property type="protein sequence ID" value="KAH0815450.1"/>
    <property type="molecule type" value="Genomic_DNA"/>
</dbReference>
<protein>
    <submittedName>
        <fullName evidence="8">Uncharacterized protein</fullName>
    </submittedName>
</protein>
<feature type="chain" id="PRO_5035299411" evidence="7">
    <location>
        <begin position="17"/>
        <end position="134"/>
    </location>
</feature>
<dbReference type="PANTHER" id="PTHR11857">
    <property type="entry name" value="ODORANT BINDING PROTEIN-RELATED"/>
    <property type="match status" value="1"/>
</dbReference>
<sequence length="134" mass="15050">MKLLLCLALVAAVATAQTLTDEQKANWKKWSDECREETGVSPEGINQLRTNHFDNVDDKIKAQSLCFGRKSGLINEAGDVLADQIKIKLKRVAVDDKEVDKIANKCVVKKDTPEETAFETFKCLREQKPKFTPV</sequence>
<keyword evidence="5" id="KW-0325">Glycoprotein</keyword>
<dbReference type="InterPro" id="IPR006170">
    <property type="entry name" value="PBP/GOBP"/>
</dbReference>
<keyword evidence="4 7" id="KW-0732">Signal</keyword>
<dbReference type="InterPro" id="IPR036728">
    <property type="entry name" value="PBP_GOBP_sf"/>
</dbReference>
<evidence type="ECO:0000256" key="1">
    <source>
        <dbReference type="ARBA" id="ARBA00004613"/>
    </source>
</evidence>
<keyword evidence="3" id="KW-0964">Secreted</keyword>
<evidence type="ECO:0000256" key="6">
    <source>
        <dbReference type="ARBA" id="ARBA00056866"/>
    </source>
</evidence>
<dbReference type="SMART" id="SM00708">
    <property type="entry name" value="PhBP"/>
    <property type="match status" value="1"/>
</dbReference>
<reference evidence="8" key="1">
    <citation type="journal article" date="2020" name="J Insects Food Feed">
        <title>The yellow mealworm (Tenebrio molitor) genome: a resource for the emerging insects as food and feed industry.</title>
        <authorList>
            <person name="Eriksson T."/>
            <person name="Andere A."/>
            <person name="Kelstrup H."/>
            <person name="Emery V."/>
            <person name="Picard C."/>
        </authorList>
    </citation>
    <scope>NUCLEOTIDE SEQUENCE</scope>
    <source>
        <strain evidence="8">Stoneville</strain>
        <tissue evidence="8">Whole head</tissue>
    </source>
</reference>
<dbReference type="Pfam" id="PF01395">
    <property type="entry name" value="PBP_GOBP"/>
    <property type="match status" value="1"/>
</dbReference>
<keyword evidence="9" id="KW-1185">Reference proteome</keyword>
<feature type="signal peptide" evidence="7">
    <location>
        <begin position="1"/>
        <end position="16"/>
    </location>
</feature>
<proteinExistence type="inferred from homology"/>
<evidence type="ECO:0000256" key="5">
    <source>
        <dbReference type="ARBA" id="ARBA00023180"/>
    </source>
</evidence>
<evidence type="ECO:0000313" key="8">
    <source>
        <dbReference type="EMBL" id="KAH0815450.1"/>
    </source>
</evidence>
<evidence type="ECO:0000256" key="7">
    <source>
        <dbReference type="SAM" id="SignalP"/>
    </source>
</evidence>
<dbReference type="GO" id="GO:0005615">
    <property type="term" value="C:extracellular space"/>
    <property type="evidence" value="ECO:0007669"/>
    <property type="project" value="TreeGrafter"/>
</dbReference>
<organism evidence="8 9">
    <name type="scientific">Tenebrio molitor</name>
    <name type="common">Yellow mealworm beetle</name>
    <dbReference type="NCBI Taxonomy" id="7067"/>
    <lineage>
        <taxon>Eukaryota</taxon>
        <taxon>Metazoa</taxon>
        <taxon>Ecdysozoa</taxon>
        <taxon>Arthropoda</taxon>
        <taxon>Hexapoda</taxon>
        <taxon>Insecta</taxon>
        <taxon>Pterygota</taxon>
        <taxon>Neoptera</taxon>
        <taxon>Endopterygota</taxon>
        <taxon>Coleoptera</taxon>
        <taxon>Polyphaga</taxon>
        <taxon>Cucujiformia</taxon>
        <taxon>Tenebrionidae</taxon>
        <taxon>Tenebrio</taxon>
    </lineage>
</organism>
<dbReference type="GO" id="GO:0005549">
    <property type="term" value="F:odorant binding"/>
    <property type="evidence" value="ECO:0007669"/>
    <property type="project" value="InterPro"/>
</dbReference>
<dbReference type="PANTHER" id="PTHR11857:SF43">
    <property type="entry name" value="GEO07291P1-RELATED"/>
    <property type="match status" value="1"/>
</dbReference>
<comment type="caution">
    <text evidence="8">The sequence shown here is derived from an EMBL/GenBank/DDBJ whole genome shotgun (WGS) entry which is preliminary data.</text>
</comment>
<dbReference type="Gene3D" id="1.10.238.20">
    <property type="entry name" value="Pheromone/general odorant binding protein domain"/>
    <property type="match status" value="1"/>
</dbReference>
<dbReference type="AlphaFoldDB" id="A0A8J6LCG1"/>
<name>A0A8J6LCG1_TENMO</name>
<dbReference type="GO" id="GO:0007608">
    <property type="term" value="P:sensory perception of smell"/>
    <property type="evidence" value="ECO:0007669"/>
    <property type="project" value="TreeGrafter"/>
</dbReference>
<reference evidence="8" key="2">
    <citation type="submission" date="2021-08" db="EMBL/GenBank/DDBJ databases">
        <authorList>
            <person name="Eriksson T."/>
        </authorList>
    </citation>
    <scope>NUCLEOTIDE SEQUENCE</scope>
    <source>
        <strain evidence="8">Stoneville</strain>
        <tissue evidence="8">Whole head</tissue>
    </source>
</reference>
<dbReference type="CDD" id="cd23992">
    <property type="entry name" value="PBP_GOBP"/>
    <property type="match status" value="1"/>
</dbReference>
<evidence type="ECO:0000313" key="9">
    <source>
        <dbReference type="Proteomes" id="UP000719412"/>
    </source>
</evidence>
<dbReference type="Proteomes" id="UP000719412">
    <property type="component" value="Unassembled WGS sequence"/>
</dbReference>
<gene>
    <name evidence="8" type="ORF">GEV33_007341</name>
</gene>
<accession>A0A8J6LCG1</accession>
<evidence type="ECO:0000256" key="3">
    <source>
        <dbReference type="ARBA" id="ARBA00022525"/>
    </source>
</evidence>
<comment type="function">
    <text evidence="6">May be a carrier protein for lipids.</text>
</comment>
<dbReference type="SUPFAM" id="SSF47565">
    <property type="entry name" value="Insect pheromone/odorant-binding proteins"/>
    <property type="match status" value="1"/>
</dbReference>
<dbReference type="FunFam" id="1.10.238.20:FF:000001">
    <property type="entry name" value="General odorant-binding protein lush"/>
    <property type="match status" value="1"/>
</dbReference>
<evidence type="ECO:0000256" key="4">
    <source>
        <dbReference type="ARBA" id="ARBA00022729"/>
    </source>
</evidence>
<comment type="similarity">
    <text evidence="2">Belongs to the PBP/GOBP family.</text>
</comment>